<sequence>MYFLALLLAFLPVILALPLERRSDAFYGSGQLIVNDQNGAAIGCLIKTGEFTADMSGCAVFTGDKKVIPQPPPHEKYGTIYRTLSNELGYCGAPVVGPYPAVSPIVCSPTMDPVIESYWLITTGQNANLGIPVLEYGKVDFTTLYQTLDGEVPVYGGTKQVTPVYGNNGNKGAKYVIVWKAV</sequence>
<organism evidence="2 3">
    <name type="scientific">Hymenoscyphus fraxineus</name>
    <dbReference type="NCBI Taxonomy" id="746836"/>
    <lineage>
        <taxon>Eukaryota</taxon>
        <taxon>Fungi</taxon>
        <taxon>Dikarya</taxon>
        <taxon>Ascomycota</taxon>
        <taxon>Pezizomycotina</taxon>
        <taxon>Leotiomycetes</taxon>
        <taxon>Helotiales</taxon>
        <taxon>Helotiaceae</taxon>
        <taxon>Hymenoscyphus</taxon>
    </lineage>
</organism>
<protein>
    <submittedName>
        <fullName evidence="2">Uncharacterized protein</fullName>
    </submittedName>
</protein>
<feature type="signal peptide" evidence="1">
    <location>
        <begin position="1"/>
        <end position="16"/>
    </location>
</feature>
<gene>
    <name evidence="2" type="ORF">HYFRA_00000597</name>
</gene>
<evidence type="ECO:0000313" key="3">
    <source>
        <dbReference type="Proteomes" id="UP000696280"/>
    </source>
</evidence>
<comment type="caution">
    <text evidence="2">The sequence shown here is derived from an EMBL/GenBank/DDBJ whole genome shotgun (WGS) entry which is preliminary data.</text>
</comment>
<evidence type="ECO:0000313" key="2">
    <source>
        <dbReference type="EMBL" id="CAG8958243.1"/>
    </source>
</evidence>
<dbReference type="AlphaFoldDB" id="A0A9N9L520"/>
<feature type="chain" id="PRO_5040137344" evidence="1">
    <location>
        <begin position="17"/>
        <end position="182"/>
    </location>
</feature>
<dbReference type="OrthoDB" id="5313519at2759"/>
<accession>A0A9N9L520</accession>
<keyword evidence="1" id="KW-0732">Signal</keyword>
<dbReference type="Proteomes" id="UP000696280">
    <property type="component" value="Unassembled WGS sequence"/>
</dbReference>
<dbReference type="EMBL" id="CAJVRL010000081">
    <property type="protein sequence ID" value="CAG8958243.1"/>
    <property type="molecule type" value="Genomic_DNA"/>
</dbReference>
<proteinExistence type="predicted"/>
<keyword evidence="3" id="KW-1185">Reference proteome</keyword>
<evidence type="ECO:0000256" key="1">
    <source>
        <dbReference type="SAM" id="SignalP"/>
    </source>
</evidence>
<reference evidence="2" key="1">
    <citation type="submission" date="2021-07" db="EMBL/GenBank/DDBJ databases">
        <authorList>
            <person name="Durling M."/>
        </authorList>
    </citation>
    <scope>NUCLEOTIDE SEQUENCE</scope>
</reference>
<name>A0A9N9L520_9HELO</name>